<gene>
    <name evidence="1" type="ORF">OC725_00225</name>
</gene>
<reference evidence="1 2" key="1">
    <citation type="journal article" date="2023" name="Int. J. Syst. Evol. Microbiol.">
        <title>The observation of taxonomic boundaries for the 16SrII and 16SrXXV phytoplasmas using genome-based delimitation.</title>
        <authorList>
            <person name="Rodrigues Jardim B."/>
            <person name="Tran-Nguyen L.T.T."/>
            <person name="Gambley C."/>
            <person name="Al-Sadi A.M."/>
            <person name="Al-Subhi A.M."/>
            <person name="Foissac X."/>
            <person name="Salar P."/>
            <person name="Cai H."/>
            <person name="Yang J.Y."/>
            <person name="Davis R."/>
            <person name="Jones L."/>
            <person name="Rodoni B."/>
            <person name="Constable F.E."/>
        </authorList>
    </citation>
    <scope>NUCLEOTIDE SEQUENCE [LARGE SCALE GENOMIC DNA]</scope>
    <source>
        <strain evidence="1">BAWM-322</strain>
    </source>
</reference>
<feature type="non-terminal residue" evidence="1">
    <location>
        <position position="1"/>
    </location>
</feature>
<comment type="caution">
    <text evidence="1">The sequence shown here is derived from an EMBL/GenBank/DDBJ whole genome shotgun (WGS) entry which is preliminary data.</text>
</comment>
<keyword evidence="2" id="KW-1185">Reference proteome</keyword>
<proteinExistence type="predicted"/>
<accession>A0ABU8ZRY1</accession>
<evidence type="ECO:0000313" key="1">
    <source>
        <dbReference type="EMBL" id="MEK0311702.1"/>
    </source>
</evidence>
<sequence length="83" mass="10214">YEDIGYSFLNYAIDIIKFEIRELIRKSHTPSIPQRKVKEKIKFDNKELREETTPLTFSKNLNSHQYWLRELKHEFFIKKLKKI</sequence>
<organism evidence="1 2">
    <name type="scientific">Candidatus Phytoplasma fabacearum</name>
    <dbReference type="NCBI Taxonomy" id="2982628"/>
    <lineage>
        <taxon>Bacteria</taxon>
        <taxon>Bacillati</taxon>
        <taxon>Mycoplasmatota</taxon>
        <taxon>Mollicutes</taxon>
        <taxon>Acholeplasmatales</taxon>
        <taxon>Acholeplasmataceae</taxon>
        <taxon>Candidatus Phytoplasma</taxon>
        <taxon>16SrII (Peanut WB group)</taxon>
    </lineage>
</organism>
<protein>
    <submittedName>
        <fullName evidence="1">Sigma-70 family RNA polymerase sigma factor</fullName>
    </submittedName>
</protein>
<evidence type="ECO:0000313" key="2">
    <source>
        <dbReference type="Proteomes" id="UP001382955"/>
    </source>
</evidence>
<name>A0ABU8ZRY1_9MOLU</name>
<dbReference type="EMBL" id="JAOSIK010000002">
    <property type="protein sequence ID" value="MEK0311702.1"/>
    <property type="molecule type" value="Genomic_DNA"/>
</dbReference>
<dbReference type="Proteomes" id="UP001382955">
    <property type="component" value="Unassembled WGS sequence"/>
</dbReference>